<name>A0A9X0SPX0_BACCE</name>
<comment type="caution">
    <text evidence="2">The sequence shown here is derived from an EMBL/GenBank/DDBJ whole genome shotgun (WGS) entry which is preliminary data.</text>
</comment>
<feature type="coiled-coil region" evidence="1">
    <location>
        <begin position="3"/>
        <end position="57"/>
    </location>
</feature>
<evidence type="ECO:0000313" key="2">
    <source>
        <dbReference type="EMBL" id="KXY51066.1"/>
    </source>
</evidence>
<dbReference type="RefSeq" id="WP_061662405.1">
    <property type="nucleotide sequence ID" value="NZ_LOMO01000001.1"/>
</dbReference>
<evidence type="ECO:0000313" key="3">
    <source>
        <dbReference type="Proteomes" id="UP000075476"/>
    </source>
</evidence>
<proteinExistence type="predicted"/>
<organism evidence="2 3">
    <name type="scientific">Bacillus cereus</name>
    <dbReference type="NCBI Taxonomy" id="1396"/>
    <lineage>
        <taxon>Bacteria</taxon>
        <taxon>Bacillati</taxon>
        <taxon>Bacillota</taxon>
        <taxon>Bacilli</taxon>
        <taxon>Bacillales</taxon>
        <taxon>Bacillaceae</taxon>
        <taxon>Bacillus</taxon>
        <taxon>Bacillus cereus group</taxon>
    </lineage>
</organism>
<reference evidence="2 3" key="1">
    <citation type="submission" date="2015-12" db="EMBL/GenBank/DDBJ databases">
        <title>Bacillus cereus Group isolate.</title>
        <authorList>
            <person name="Kovac J."/>
        </authorList>
    </citation>
    <scope>NUCLEOTIDE SEQUENCE [LARGE SCALE GENOMIC DNA]</scope>
    <source>
        <strain evidence="2 3">FSL K6-0073</strain>
    </source>
</reference>
<dbReference type="Proteomes" id="UP000075476">
    <property type="component" value="Unassembled WGS sequence"/>
</dbReference>
<sequence length="61" mass="7569">MSEEKVLERIEYLKNEIEKQRNQQNKLCKKYKSVRKYRRLQQDIGIMNLELERLEEELLLS</sequence>
<accession>A0A9X0SPX0</accession>
<dbReference type="EMBL" id="LOMO01000001">
    <property type="protein sequence ID" value="KXY51066.1"/>
    <property type="molecule type" value="Genomic_DNA"/>
</dbReference>
<gene>
    <name evidence="2" type="ORF">AT268_31680</name>
</gene>
<keyword evidence="1" id="KW-0175">Coiled coil</keyword>
<evidence type="ECO:0000256" key="1">
    <source>
        <dbReference type="SAM" id="Coils"/>
    </source>
</evidence>
<dbReference type="AlphaFoldDB" id="A0A9X0SPX0"/>
<protein>
    <submittedName>
        <fullName evidence="2">Uncharacterized protein</fullName>
    </submittedName>
</protein>